<reference evidence="2 3" key="1">
    <citation type="submission" date="2019-06" db="EMBL/GenBank/DDBJ databases">
        <title>Sequencing the genomes of 1000 actinobacteria strains.</title>
        <authorList>
            <person name="Klenk H.-P."/>
        </authorList>
    </citation>
    <scope>NUCLEOTIDE SEQUENCE [LARGE SCALE GENOMIC DNA]</scope>
    <source>
        <strain evidence="2 3">DSM 43866</strain>
    </source>
</reference>
<evidence type="ECO:0000313" key="2">
    <source>
        <dbReference type="EMBL" id="TWG21053.1"/>
    </source>
</evidence>
<dbReference type="EMBL" id="VIWY01000003">
    <property type="protein sequence ID" value="TWG21053.1"/>
    <property type="molecule type" value="Genomic_DNA"/>
</dbReference>
<protein>
    <submittedName>
        <fullName evidence="2">Uncharacterized protein</fullName>
    </submittedName>
</protein>
<accession>A0A561WB23</accession>
<gene>
    <name evidence="2" type="ORF">FHX34_103582</name>
</gene>
<evidence type="ECO:0000256" key="1">
    <source>
        <dbReference type="SAM" id="MobiDB-lite"/>
    </source>
</evidence>
<dbReference type="Proteomes" id="UP000320239">
    <property type="component" value="Unassembled WGS sequence"/>
</dbReference>
<comment type="caution">
    <text evidence="2">The sequence shown here is derived from an EMBL/GenBank/DDBJ whole genome shotgun (WGS) entry which is preliminary data.</text>
</comment>
<keyword evidence="3" id="KW-1185">Reference proteome</keyword>
<name>A0A561WB23_ACTTI</name>
<sequence>MTAGHTVTGFDHDPARIARARPVRPEPAERIGPACRRGQYPMRKVASCLAVVAEPLVTGSMRST</sequence>
<evidence type="ECO:0000313" key="3">
    <source>
        <dbReference type="Proteomes" id="UP000320239"/>
    </source>
</evidence>
<feature type="region of interest" description="Disordered" evidence="1">
    <location>
        <begin position="1"/>
        <end position="34"/>
    </location>
</feature>
<proteinExistence type="predicted"/>
<dbReference type="AlphaFoldDB" id="A0A561WB23"/>
<organism evidence="2 3">
    <name type="scientific">Actinoplanes teichomyceticus</name>
    <dbReference type="NCBI Taxonomy" id="1867"/>
    <lineage>
        <taxon>Bacteria</taxon>
        <taxon>Bacillati</taxon>
        <taxon>Actinomycetota</taxon>
        <taxon>Actinomycetes</taxon>
        <taxon>Micromonosporales</taxon>
        <taxon>Micromonosporaceae</taxon>
        <taxon>Actinoplanes</taxon>
    </lineage>
</organism>